<dbReference type="GO" id="GO:0016757">
    <property type="term" value="F:glycosyltransferase activity"/>
    <property type="evidence" value="ECO:0007669"/>
    <property type="project" value="InterPro"/>
</dbReference>
<feature type="domain" description="Glycosyltransferase subfamily 4-like N-terminal" evidence="2">
    <location>
        <begin position="103"/>
        <end position="233"/>
    </location>
</feature>
<dbReference type="AlphaFoldDB" id="A0A926JQW7"/>
<dbReference type="Pfam" id="PF13439">
    <property type="entry name" value="Glyco_transf_4"/>
    <property type="match status" value="1"/>
</dbReference>
<protein>
    <submittedName>
        <fullName evidence="3">Glycosyltransferase family 4 protein</fullName>
    </submittedName>
</protein>
<organism evidence="3 4">
    <name type="scientific">Sinomicrobium weinanense</name>
    <dbReference type="NCBI Taxonomy" id="2842200"/>
    <lineage>
        <taxon>Bacteria</taxon>
        <taxon>Pseudomonadati</taxon>
        <taxon>Bacteroidota</taxon>
        <taxon>Flavobacteriia</taxon>
        <taxon>Flavobacteriales</taxon>
        <taxon>Flavobacteriaceae</taxon>
        <taxon>Sinomicrobium</taxon>
    </lineage>
</organism>
<evidence type="ECO:0000313" key="4">
    <source>
        <dbReference type="Proteomes" id="UP000653730"/>
    </source>
</evidence>
<evidence type="ECO:0000313" key="3">
    <source>
        <dbReference type="EMBL" id="MBC9795642.1"/>
    </source>
</evidence>
<dbReference type="Pfam" id="PF00534">
    <property type="entry name" value="Glycos_transf_1"/>
    <property type="match status" value="1"/>
</dbReference>
<dbReference type="Proteomes" id="UP000653730">
    <property type="component" value="Unassembled WGS sequence"/>
</dbReference>
<reference evidence="3 4" key="1">
    <citation type="submission" date="2020-09" db="EMBL/GenBank/DDBJ databases">
        <title>Sinomicrobium weinanense sp. nov., a halophilic bacteria isolated from saline-alkali soil.</title>
        <authorList>
            <person name="Wu P."/>
            <person name="Ren H."/>
            <person name="Mei Y."/>
            <person name="Liang Y."/>
            <person name="Chen Z."/>
        </authorList>
    </citation>
    <scope>NUCLEOTIDE SEQUENCE [LARGE SCALE GENOMIC DNA]</scope>
    <source>
        <strain evidence="3 4">FJxs</strain>
    </source>
</reference>
<dbReference type="SUPFAM" id="SSF53756">
    <property type="entry name" value="UDP-Glycosyltransferase/glycogen phosphorylase"/>
    <property type="match status" value="1"/>
</dbReference>
<dbReference type="InterPro" id="IPR028098">
    <property type="entry name" value="Glyco_trans_4-like_N"/>
</dbReference>
<proteinExistence type="predicted"/>
<comment type="caution">
    <text evidence="3">The sequence shown here is derived from an EMBL/GenBank/DDBJ whole genome shotgun (WGS) entry which is preliminary data.</text>
</comment>
<name>A0A926JQW7_9FLAO</name>
<sequence length="429" mass="49377">MKKKVLIITYYWPPAGGPGVQRWLKFVKYLDEFDVEPVVYAPENPHYPIVDKSFEKEVPKDITVLKRPIFEPYALASLFSGKKTKQISSGLISEQKQSFAERALLWIRGNFFIPDARKFWVKPSVRYLSGYLRRENIDTVITTGPPHSVHLIGMKLKERTGIRWIADFRDPWTNISYHEKLKLSRLSQKKHRKLEQKVLNTADRLIVTSYITAEEFRAKTSKLVEVITNGYDPMFVEKTEPDETFTIAHIGSLLTERNPEALWEALAELVREHKDFADSLILKFAGTVSGEVLQSLEKHGLDKYMKLLGYLPHEEALKLQRSSRILLLLEMDKPETRGIIPGKLFEYMAAKRPVIAIGPEGWDVAKIIAETGCGTTFTYPEKEAIKNKLYQSYERYLWNKLKVSPTGIQKYSRKSLAGKLAAIIKEEEK</sequence>
<gene>
    <name evidence="3" type="ORF">IBL28_06670</name>
</gene>
<dbReference type="Gene3D" id="3.40.50.2000">
    <property type="entry name" value="Glycogen Phosphorylase B"/>
    <property type="match status" value="2"/>
</dbReference>
<dbReference type="CDD" id="cd03794">
    <property type="entry name" value="GT4_WbuB-like"/>
    <property type="match status" value="1"/>
</dbReference>
<evidence type="ECO:0000259" key="2">
    <source>
        <dbReference type="Pfam" id="PF13439"/>
    </source>
</evidence>
<evidence type="ECO:0000259" key="1">
    <source>
        <dbReference type="Pfam" id="PF00534"/>
    </source>
</evidence>
<accession>A0A926JQW7</accession>
<dbReference type="EMBL" id="JACVDC010000013">
    <property type="protein sequence ID" value="MBC9795642.1"/>
    <property type="molecule type" value="Genomic_DNA"/>
</dbReference>
<keyword evidence="4" id="KW-1185">Reference proteome</keyword>
<feature type="domain" description="Glycosyl transferase family 1" evidence="1">
    <location>
        <begin position="237"/>
        <end position="389"/>
    </location>
</feature>
<dbReference type="InterPro" id="IPR001296">
    <property type="entry name" value="Glyco_trans_1"/>
</dbReference>